<sequence>METGRLEYNGSFPDTCEIMNSVFANPGVFGNLGLTVQGQPAVLRYATINDCPRIKMLSSILTDNYAILTDRNMRDFIEGLPEHLNVLRVQRAEMSTLLAHNDQLLLDNENLRIDISKVRKRLDKELARPSTPENLCNVKLDQIGIKMDLLYQELRGATMLKAHDEQDSGVQVDTDKQNVVDAAEYSRLKLENEDLMVYKNVQSIPIDDFDAYKQNVMGELEAFRLQVYDLETRLSDKEFEILSLGTQVNHAFVKHTDDVGLQCSLDDLVRLRVVDGTTQTLVEHVSQQSQCDFIEDSAQARHSSLAFLQDIQIKYNELLAEFDSESNRWRGEIAQIHASYESQLLKSKAEIAKLKREKKKREYIMPPPSTDVGIQCAIEQSSCWSDRHDVEEVTLESYEMKVEGSQIGSCASINSKRCSDIIDEMEAGDLTNISQVIETDNCCSDHKSVSECSDLDHDEGIWRKRFLLKQEDFPELGCISKEHGDLVEQYLMHNSFEQNKQWNMMDESVGCKKPEGPAQLLEQMYNVIMLKTFEVKDGEVVSWDSTRRSVGVRNAYGDSMCCQFKDQCKVNPFVKLSDKAYNDMLAKDVFEVHGYRNVNKLEYIRRYYSSIAEHGVCAILDKNGKNKCHIYPFYVPNKKNNTPYGSYLDTYRKTGFDPKFQKGSIIETACEAVREAVRSCSKVFQLNFDHGIDEKILQHQRPSQRPHFMYHREINTQSFDSIALTENNLAGALFEPVSVWNNQVGSWNIMEKSPDNYVELAVPALTDSLFDNDDGKLFGTIRTVCKVKLGDTGVVDKVHTFHLLAKESLSSERPITMLSVVGTREGIYEVFGIEVYTSLAAIGLCEYKGHNDASLKFDNIYGAIHTLRNFYCSPLDALKRRVALIYRDYYYHNLCYAAKFRVTFSEFCVRVGGEVAAFMANLPYHGEVCPKMFTAYAPLGEACVSGLEAFYVKLTKRDLSLLGQRRVDGIAGCLRTMLNPREVNTGYMRGSIVKCREGGEIDRTYRTPCNTVTNRHSYFSHLCSVRARAKKIYNLQNPLEQDIVESVFKSTVCKKCGRVYQCEVEKVICEIFCTAVIEDHKKRHAIRSSSGAEQNELLQEYYRQKSGSDYVMRMLRRNEEFFVPCTNAAQVVSSKRPQRK</sequence>
<accession>A0A7T8G1Z1</accession>
<feature type="coiled-coil region" evidence="1">
    <location>
        <begin position="308"/>
        <end position="357"/>
    </location>
</feature>
<keyword evidence="1" id="KW-0175">Coiled coil</keyword>
<organism evidence="2">
    <name type="scientific">French Guiana reovirus</name>
    <dbReference type="NCBI Taxonomy" id="2803189"/>
    <lineage>
        <taxon>Viruses</taxon>
        <taxon>Riboviria</taxon>
        <taxon>Orthornavirae</taxon>
        <taxon>Duplornaviricota</taxon>
        <taxon>Resentoviricetes</taxon>
        <taxon>Reovirales</taxon>
    </lineage>
</organism>
<name>A0A7T8G1Z1_9REOV</name>
<evidence type="ECO:0000313" key="2">
    <source>
        <dbReference type="EMBL" id="QQP18679.1"/>
    </source>
</evidence>
<protein>
    <submittedName>
        <fullName evidence="2">Uncharacterized protein</fullName>
    </submittedName>
</protein>
<proteinExistence type="predicted"/>
<feature type="coiled-coil region" evidence="1">
    <location>
        <begin position="101"/>
        <end position="128"/>
    </location>
</feature>
<dbReference type="EMBL" id="MT792647">
    <property type="protein sequence ID" value="QQP18679.1"/>
    <property type="molecule type" value="Genomic_RNA"/>
</dbReference>
<evidence type="ECO:0000256" key="1">
    <source>
        <dbReference type="SAM" id="Coils"/>
    </source>
</evidence>
<reference evidence="2" key="1">
    <citation type="journal article" date="2020" name="Microorganisms">
        <title>Comparative Metagenomics of Palearctic and Neotropical Avian Cloacal Viromes Reveal Geographic Bias in Virus Discovery.</title>
        <authorList>
            <person name="Truchado D.A."/>
            <person name="Llanos-Garrido A."/>
            <person name="Oropesa-Olmedo D.A."/>
            <person name="Cerrada B."/>
            <person name="Cea P."/>
            <person name="Moens M.A.J."/>
            <person name="Gomez-Lucia E."/>
            <person name="Domenech A."/>
            <person name="Mila B."/>
            <person name="Perez-Tris J."/>
            <person name="Cadar D."/>
            <person name="Benitez L."/>
        </authorList>
    </citation>
    <scope>NUCLEOTIDE SEQUENCE</scope>
    <source>
        <strain evidence="2">P1m2</strain>
    </source>
</reference>